<dbReference type="PROSITE" id="PS50843">
    <property type="entry name" value="EXPANSIN_CBD"/>
    <property type="match status" value="1"/>
</dbReference>
<dbReference type="SUPFAM" id="SSF50685">
    <property type="entry name" value="Barwin-like endoglucanases"/>
    <property type="match status" value="1"/>
</dbReference>
<dbReference type="InterPro" id="IPR007117">
    <property type="entry name" value="Expansin_CBD"/>
</dbReference>
<dbReference type="Gene3D" id="2.40.40.10">
    <property type="entry name" value="RlpA-like domain"/>
    <property type="match status" value="1"/>
</dbReference>
<dbReference type="PANTHER" id="PTHR31692">
    <property type="entry name" value="EXPANSIN-B3"/>
    <property type="match status" value="1"/>
</dbReference>
<keyword evidence="4" id="KW-1185">Reference proteome</keyword>
<comment type="caution">
    <text evidence="3">The sequence shown here is derived from an EMBL/GenBank/DDBJ whole genome shotgun (WGS) entry which is preliminary data.</text>
</comment>
<accession>A0AA88D0Y0</accession>
<feature type="domain" description="Expansin-like EG45" evidence="1">
    <location>
        <begin position="4"/>
        <end position="76"/>
    </location>
</feature>
<protein>
    <recommendedName>
        <fullName evidence="5">Expansin-like A2</fullName>
    </recommendedName>
</protein>
<dbReference type="EMBL" id="BTGU01000007">
    <property type="protein sequence ID" value="GMN38261.1"/>
    <property type="molecule type" value="Genomic_DNA"/>
</dbReference>
<evidence type="ECO:0008006" key="5">
    <source>
        <dbReference type="Google" id="ProtNLM"/>
    </source>
</evidence>
<proteinExistence type="predicted"/>
<dbReference type="GO" id="GO:0009505">
    <property type="term" value="C:plant-type cell wall"/>
    <property type="evidence" value="ECO:0007669"/>
    <property type="project" value="TreeGrafter"/>
</dbReference>
<evidence type="ECO:0000313" key="3">
    <source>
        <dbReference type="EMBL" id="GMN38261.1"/>
    </source>
</evidence>
<reference evidence="3" key="1">
    <citation type="submission" date="2023-07" db="EMBL/GenBank/DDBJ databases">
        <title>draft genome sequence of fig (Ficus carica).</title>
        <authorList>
            <person name="Takahashi T."/>
            <person name="Nishimura K."/>
        </authorList>
    </citation>
    <scope>NUCLEOTIDE SEQUENCE</scope>
</reference>
<evidence type="ECO:0000259" key="1">
    <source>
        <dbReference type="PROSITE" id="PS50842"/>
    </source>
</evidence>
<evidence type="ECO:0000259" key="2">
    <source>
        <dbReference type="PROSITE" id="PS50843"/>
    </source>
</evidence>
<dbReference type="InterPro" id="IPR036749">
    <property type="entry name" value="Expansin_CBD_sf"/>
</dbReference>
<dbReference type="InterPro" id="IPR007112">
    <property type="entry name" value="Expansin/allergen_DPBB_dom"/>
</dbReference>
<feature type="domain" description="Expansin-like CBD" evidence="2">
    <location>
        <begin position="90"/>
        <end position="172"/>
    </location>
</feature>
<dbReference type="Proteomes" id="UP001187192">
    <property type="component" value="Unassembled WGS sequence"/>
</dbReference>
<gene>
    <name evidence="3" type="ORF">TIFTF001_007489</name>
</gene>
<dbReference type="PROSITE" id="PS50842">
    <property type="entry name" value="EXPANSIN_EG45"/>
    <property type="match status" value="1"/>
</dbReference>
<evidence type="ECO:0000313" key="4">
    <source>
        <dbReference type="Proteomes" id="UP001187192"/>
    </source>
</evidence>
<name>A0AA88D0Y0_FICCA</name>
<dbReference type="Gene3D" id="2.60.40.760">
    <property type="entry name" value="Expansin, cellulose-binding-like domain"/>
    <property type="match status" value="1"/>
</dbReference>
<organism evidence="3 4">
    <name type="scientific">Ficus carica</name>
    <name type="common">Common fig</name>
    <dbReference type="NCBI Taxonomy" id="3494"/>
    <lineage>
        <taxon>Eukaryota</taxon>
        <taxon>Viridiplantae</taxon>
        <taxon>Streptophyta</taxon>
        <taxon>Embryophyta</taxon>
        <taxon>Tracheophyta</taxon>
        <taxon>Spermatophyta</taxon>
        <taxon>Magnoliopsida</taxon>
        <taxon>eudicotyledons</taxon>
        <taxon>Gunneridae</taxon>
        <taxon>Pentapetalae</taxon>
        <taxon>rosids</taxon>
        <taxon>fabids</taxon>
        <taxon>Rosales</taxon>
        <taxon>Moraceae</taxon>
        <taxon>Ficeae</taxon>
        <taxon>Ficus</taxon>
    </lineage>
</organism>
<dbReference type="GO" id="GO:0009506">
    <property type="term" value="C:plasmodesma"/>
    <property type="evidence" value="ECO:0007669"/>
    <property type="project" value="TreeGrafter"/>
</dbReference>
<dbReference type="InterPro" id="IPR036908">
    <property type="entry name" value="RlpA-like_sf"/>
</dbReference>
<dbReference type="GO" id="GO:0009653">
    <property type="term" value="P:anatomical structure morphogenesis"/>
    <property type="evidence" value="ECO:0007669"/>
    <property type="project" value="UniProtKB-ARBA"/>
</dbReference>
<dbReference type="Pfam" id="PF01357">
    <property type="entry name" value="Expansin_C"/>
    <property type="match status" value="1"/>
</dbReference>
<sequence>MNAAGACEYGSLALGLSGGHIAGAVPSIYKDGAGCDFVLSSRAFRALAKKGLDQDVLKLGIVDVEYKRVPCEYKNQNLAVRVEESSKKPNYLAIKILYQGGQTEIVGIDVAQVGSPNWGFLTRKSGAVWETSRVPAGALQFRFVVTAGYDGKWIWAKSVLPSDWKVGVIYDSAVQIDEIAQEGCFPCDDAPWKFS</sequence>
<dbReference type="PANTHER" id="PTHR31692:SF4">
    <property type="entry name" value="EXPANSIN-LIKE A1-RELATED"/>
    <property type="match status" value="1"/>
</dbReference>
<dbReference type="SUPFAM" id="SSF49590">
    <property type="entry name" value="PHL pollen allergen"/>
    <property type="match status" value="1"/>
</dbReference>
<dbReference type="AlphaFoldDB" id="A0AA88D0Y0"/>